<dbReference type="SMART" id="SM00248">
    <property type="entry name" value="ANK"/>
    <property type="match status" value="6"/>
</dbReference>
<dbReference type="InterPro" id="IPR002110">
    <property type="entry name" value="Ankyrin_rpt"/>
</dbReference>
<evidence type="ECO:0000256" key="1">
    <source>
        <dbReference type="ARBA" id="ARBA00022737"/>
    </source>
</evidence>
<keyword evidence="1" id="KW-0677">Repeat</keyword>
<evidence type="ECO:0000256" key="3">
    <source>
        <dbReference type="PROSITE-ProRule" id="PRU00023"/>
    </source>
</evidence>
<dbReference type="RefSeq" id="XP_070893300.1">
    <property type="nucleotide sequence ID" value="XM_071041908.1"/>
</dbReference>
<dbReference type="GeneID" id="98157072"/>
<dbReference type="Pfam" id="PF12796">
    <property type="entry name" value="Ank_2"/>
    <property type="match status" value="2"/>
</dbReference>
<dbReference type="EMBL" id="JBFXLR010000079">
    <property type="protein sequence ID" value="KAL2838943.1"/>
    <property type="molecule type" value="Genomic_DNA"/>
</dbReference>
<organism evidence="4 5">
    <name type="scientific">Aspergillus pseudodeflectus</name>
    <dbReference type="NCBI Taxonomy" id="176178"/>
    <lineage>
        <taxon>Eukaryota</taxon>
        <taxon>Fungi</taxon>
        <taxon>Dikarya</taxon>
        <taxon>Ascomycota</taxon>
        <taxon>Pezizomycotina</taxon>
        <taxon>Eurotiomycetes</taxon>
        <taxon>Eurotiomycetidae</taxon>
        <taxon>Eurotiales</taxon>
        <taxon>Aspergillaceae</taxon>
        <taxon>Aspergillus</taxon>
        <taxon>Aspergillus subgen. Nidulantes</taxon>
    </lineage>
</organism>
<feature type="repeat" description="ANK" evidence="3">
    <location>
        <begin position="383"/>
        <end position="409"/>
    </location>
</feature>
<gene>
    <name evidence="4" type="ORF">BJX68DRAFT_248361</name>
</gene>
<dbReference type="Proteomes" id="UP001610444">
    <property type="component" value="Unassembled WGS sequence"/>
</dbReference>
<evidence type="ECO:0000256" key="2">
    <source>
        <dbReference type="ARBA" id="ARBA00023043"/>
    </source>
</evidence>
<sequence length="409" mass="44541">MKQSEMPPLRSIYALPPELITLIAGSLCAHDKVNLLRAFPLLLPVFPRRVILETDGYGAEFLYALSPVYNDSHSDWDTTGEEEEPGEDEEVGLAGYPEAFLEHESTYLACPDTDTDVSSQGSPIYIPSQALAPGSRAGPAHEGNNMLHVLAQTGDLRLLRALAILHNTPPLPVDRMNHRDRTPVSLACEAGHLPIVEFLAECSPSGLVSWDEHGIMPVSWTARGGHAEIVRFLLTRPVITSLSPKHWFEQSACAAAREGRADVIGVLVEAMNLYIDQIQARARAKAEDNHITTAAAAVNGDNETVNNHQNAAHCAWLPLRYAIDEGYTDIVEKLLQLKTLDISRRGLPWRKTPLFLACRRGNASIVELLLDKDSSNINAGDPSGKTALAHARESGNIDIAELLAARGAV</sequence>
<dbReference type="PANTHER" id="PTHR24198:SF165">
    <property type="entry name" value="ANKYRIN REPEAT-CONTAINING PROTEIN-RELATED"/>
    <property type="match status" value="1"/>
</dbReference>
<evidence type="ECO:0000313" key="4">
    <source>
        <dbReference type="EMBL" id="KAL2838943.1"/>
    </source>
</evidence>
<accession>A0ABR4JFW3</accession>
<reference evidence="4 5" key="1">
    <citation type="submission" date="2024-07" db="EMBL/GenBank/DDBJ databases">
        <title>Section-level genome sequencing and comparative genomics of Aspergillus sections Usti and Cavernicolus.</title>
        <authorList>
            <consortium name="Lawrence Berkeley National Laboratory"/>
            <person name="Nybo J.L."/>
            <person name="Vesth T.C."/>
            <person name="Theobald S."/>
            <person name="Frisvad J.C."/>
            <person name="Larsen T.O."/>
            <person name="Kjaerboelling I."/>
            <person name="Rothschild-Mancinelli K."/>
            <person name="Lyhne E.K."/>
            <person name="Kogle M.E."/>
            <person name="Barry K."/>
            <person name="Clum A."/>
            <person name="Na H."/>
            <person name="Ledsgaard L."/>
            <person name="Lin J."/>
            <person name="Lipzen A."/>
            <person name="Kuo A."/>
            <person name="Riley R."/>
            <person name="Mondo S."/>
            <person name="LaButti K."/>
            <person name="Haridas S."/>
            <person name="Pangalinan J."/>
            <person name="Salamov A.A."/>
            <person name="Simmons B.A."/>
            <person name="Magnuson J.K."/>
            <person name="Chen J."/>
            <person name="Drula E."/>
            <person name="Henrissat B."/>
            <person name="Wiebenga A."/>
            <person name="Lubbers R.J."/>
            <person name="Gomes A.C."/>
            <person name="Macurrencykelacurrency M.R."/>
            <person name="Stajich J."/>
            <person name="Grigoriev I.V."/>
            <person name="Mortensen U.H."/>
            <person name="De vries R.P."/>
            <person name="Baker S.E."/>
            <person name="Andersen M.R."/>
        </authorList>
    </citation>
    <scope>NUCLEOTIDE SEQUENCE [LARGE SCALE GENOMIC DNA]</scope>
    <source>
        <strain evidence="4 5">CBS 756.74</strain>
    </source>
</reference>
<dbReference type="PROSITE" id="PS50297">
    <property type="entry name" value="ANK_REP_REGION"/>
    <property type="match status" value="1"/>
</dbReference>
<name>A0ABR4JFW3_9EURO</name>
<keyword evidence="5" id="KW-1185">Reference proteome</keyword>
<proteinExistence type="predicted"/>
<comment type="caution">
    <text evidence="4">The sequence shown here is derived from an EMBL/GenBank/DDBJ whole genome shotgun (WGS) entry which is preliminary data.</text>
</comment>
<dbReference type="SUPFAM" id="SSF48403">
    <property type="entry name" value="Ankyrin repeat"/>
    <property type="match status" value="1"/>
</dbReference>
<dbReference type="InterPro" id="IPR036770">
    <property type="entry name" value="Ankyrin_rpt-contain_sf"/>
</dbReference>
<dbReference type="PANTHER" id="PTHR24198">
    <property type="entry name" value="ANKYRIN REPEAT AND PROTEIN KINASE DOMAIN-CONTAINING PROTEIN"/>
    <property type="match status" value="1"/>
</dbReference>
<dbReference type="Gene3D" id="1.25.40.20">
    <property type="entry name" value="Ankyrin repeat-containing domain"/>
    <property type="match status" value="2"/>
</dbReference>
<evidence type="ECO:0000313" key="5">
    <source>
        <dbReference type="Proteomes" id="UP001610444"/>
    </source>
</evidence>
<protein>
    <submittedName>
        <fullName evidence="4">Ankyrin repeat-containing domain protein</fullName>
    </submittedName>
</protein>
<keyword evidence="2 3" id="KW-0040">ANK repeat</keyword>
<feature type="non-terminal residue" evidence="4">
    <location>
        <position position="409"/>
    </location>
</feature>
<dbReference type="PROSITE" id="PS50088">
    <property type="entry name" value="ANK_REPEAT"/>
    <property type="match status" value="1"/>
</dbReference>